<gene>
    <name evidence="1" type="ORF">F992_00137</name>
</gene>
<accession>A0ABP2U2J1</accession>
<organism evidence="1 2">
    <name type="scientific">Acinetobacter modestus</name>
    <dbReference type="NCBI Taxonomy" id="1776740"/>
    <lineage>
        <taxon>Bacteria</taxon>
        <taxon>Pseudomonadati</taxon>
        <taxon>Pseudomonadota</taxon>
        <taxon>Gammaproteobacteria</taxon>
        <taxon>Moraxellales</taxon>
        <taxon>Moraxellaceae</taxon>
        <taxon>Acinetobacter</taxon>
    </lineage>
</organism>
<protein>
    <recommendedName>
        <fullName evidence="3">Lipoprotein</fullName>
    </recommendedName>
</protein>
<evidence type="ECO:0000313" key="1">
    <source>
        <dbReference type="EMBL" id="ENU28718.1"/>
    </source>
</evidence>
<dbReference type="EMBL" id="APOJ01000003">
    <property type="protein sequence ID" value="ENU28718.1"/>
    <property type="molecule type" value="Genomic_DNA"/>
</dbReference>
<dbReference type="Proteomes" id="UP000013190">
    <property type="component" value="Unassembled WGS sequence"/>
</dbReference>
<keyword evidence="2" id="KW-1185">Reference proteome</keyword>
<comment type="caution">
    <text evidence="1">The sequence shown here is derived from an EMBL/GenBank/DDBJ whole genome shotgun (WGS) entry which is preliminary data.</text>
</comment>
<evidence type="ECO:0000313" key="2">
    <source>
        <dbReference type="Proteomes" id="UP000013190"/>
    </source>
</evidence>
<dbReference type="PROSITE" id="PS51257">
    <property type="entry name" value="PROKAR_LIPOPROTEIN"/>
    <property type="match status" value="1"/>
</dbReference>
<proteinExistence type="predicted"/>
<name>A0ABP2U2J1_9GAMM</name>
<reference evidence="1 2" key="2">
    <citation type="journal article" date="2016" name="Int. J. Syst. Evol. Microbiol.">
        <title>Taxonomy of haemolytic and/or proteolytic strains of the genus Acinetobacter with the proposal of Acinetobacter courvalinii sp. nov. (genomic species 14 sensu Bouvet &amp; Jeanjean), Acinetobacter dispersus sp. nov. (genomic species 17), Acinetobacter modestus sp. nov., Acinetobacter proteolyticus sp. nov. and Acinetobacter vivianii sp. nov.</title>
        <authorList>
            <person name="Nemec A."/>
            <person name="Radolfova-Krizova L."/>
            <person name="Maixnerova M."/>
            <person name="Vrestiakova E."/>
            <person name="Jezek P."/>
            <person name="Sedo O."/>
        </authorList>
    </citation>
    <scope>NUCLEOTIDE SEQUENCE [LARGE SCALE GENOMIC DNA]</scope>
    <source>
        <strain evidence="1 2">NIPH 236</strain>
    </source>
</reference>
<evidence type="ECO:0008006" key="3">
    <source>
        <dbReference type="Google" id="ProtNLM"/>
    </source>
</evidence>
<sequence length="259" mass="30290">MQKNIVVSLCLVFLTGCFQRDKPEILQEGDIVTWKQNDHLVVKAKLGPRRIHIPDTHCKRCEAEFYRPEHEHYLGQFPIDYVPETFPPISHEEATMLPPPYAINQLEFNLMLNGSTVKATDKSFYSNQPLDDISQVKVFVENESKINYTTKETYKKFLESKKGDFEKNISEEYGLSCYSIEDKNLWCFGESNNKLISGLSFNFEDKNKIVVNSWEHIYAGVKVYWVFDRSELKNWKKIEAKIWELLDKWNVSPLSDSSQ</sequence>
<reference evidence="2" key="1">
    <citation type="submission" date="2013-02" db="EMBL/GenBank/DDBJ databases">
        <title>The Genome Sequence of Acinetobacter sp. NIPH 236.</title>
        <authorList>
            <consortium name="The Broad Institute Genome Sequencing Platform"/>
            <consortium name="The Broad Institute Genome Sequencing Center for Infectious Disease"/>
            <person name="Cerqueira G."/>
            <person name="Feldgarden M."/>
            <person name="Courvalin P."/>
            <person name="Perichon B."/>
            <person name="Grillot-Courvalin C."/>
            <person name="Clermont D."/>
            <person name="Rocha E."/>
            <person name="Yoon E.-J."/>
            <person name="Nemec A."/>
            <person name="Walker B."/>
            <person name="Young S.K."/>
            <person name="Zeng Q."/>
            <person name="Gargeya S."/>
            <person name="Fitzgerald M."/>
            <person name="Haas B."/>
            <person name="Abouelleil A."/>
            <person name="Alvarado L."/>
            <person name="Arachchi H.M."/>
            <person name="Berlin A.M."/>
            <person name="Chapman S.B."/>
            <person name="Dewar J."/>
            <person name="Goldberg J."/>
            <person name="Griggs A."/>
            <person name="Gujja S."/>
            <person name="Hansen M."/>
            <person name="Howarth C."/>
            <person name="Imamovic A."/>
            <person name="Larimer J."/>
            <person name="McCowan C."/>
            <person name="Murphy C."/>
            <person name="Neiman D."/>
            <person name="Pearson M."/>
            <person name="Priest M."/>
            <person name="Roberts A."/>
            <person name="Saif S."/>
            <person name="Shea T."/>
            <person name="Sisk P."/>
            <person name="Sykes S."/>
            <person name="Wortman J."/>
            <person name="Nusbaum C."/>
            <person name="Birren B."/>
        </authorList>
    </citation>
    <scope>NUCLEOTIDE SEQUENCE [LARGE SCALE GENOMIC DNA]</scope>
    <source>
        <strain evidence="2">NIPH 236</strain>
    </source>
</reference>